<name>A0A5A9GDG2_AZOLI</name>
<dbReference type="PANTHER" id="PTHR30034:SF3">
    <property type="entry name" value="FLAGELLAR MOTOR SWITCH PROTEIN FLIM"/>
    <property type="match status" value="1"/>
</dbReference>
<dbReference type="InterPro" id="IPR036429">
    <property type="entry name" value="SpoA-like_sf"/>
</dbReference>
<keyword evidence="17" id="KW-1185">Reference proteome</keyword>
<comment type="subcellular location">
    <subcellularLocation>
        <location evidence="1">Bacterial flagellum basal body</location>
    </subcellularLocation>
    <subcellularLocation>
        <location evidence="2">Cell inner membrane</location>
        <topology evidence="2">Peripheral membrane protein</topology>
    </subcellularLocation>
</comment>
<evidence type="ECO:0000256" key="13">
    <source>
        <dbReference type="SAM" id="MobiDB-lite"/>
    </source>
</evidence>
<proteinExistence type="inferred from homology"/>
<comment type="similarity">
    <text evidence="3">Belongs to the FliN/MopA/SpaO family.</text>
</comment>
<evidence type="ECO:0000259" key="14">
    <source>
        <dbReference type="Pfam" id="PF01052"/>
    </source>
</evidence>
<evidence type="ECO:0000256" key="4">
    <source>
        <dbReference type="ARBA" id="ARBA00011049"/>
    </source>
</evidence>
<keyword evidence="10" id="KW-0472">Membrane</keyword>
<dbReference type="Gene3D" id="2.30.330.10">
    <property type="entry name" value="SpoA-like"/>
    <property type="match status" value="2"/>
</dbReference>
<dbReference type="InterPro" id="IPR032779">
    <property type="entry name" value="FliG_M"/>
</dbReference>
<evidence type="ECO:0000256" key="1">
    <source>
        <dbReference type="ARBA" id="ARBA00004117"/>
    </source>
</evidence>
<dbReference type="SUPFAM" id="SSF101801">
    <property type="entry name" value="Surface presentation of antigens (SPOA)"/>
    <property type="match status" value="2"/>
</dbReference>
<dbReference type="EMBL" id="VTTN01000020">
    <property type="protein sequence ID" value="KAA0591724.1"/>
    <property type="molecule type" value="Genomic_DNA"/>
</dbReference>
<reference evidence="16 17" key="1">
    <citation type="submission" date="2019-08" db="EMBL/GenBank/DDBJ databases">
        <authorList>
            <person name="Grouzdev D."/>
            <person name="Tikhonova E."/>
            <person name="Kravchenko I."/>
        </authorList>
    </citation>
    <scope>NUCLEOTIDE SEQUENCE [LARGE SCALE GENOMIC DNA]</scope>
    <source>
        <strain evidence="16 17">59b</strain>
    </source>
</reference>
<dbReference type="GO" id="GO:0050918">
    <property type="term" value="P:positive chemotaxis"/>
    <property type="evidence" value="ECO:0007669"/>
    <property type="project" value="TreeGrafter"/>
</dbReference>
<dbReference type="AlphaFoldDB" id="A0A5A9GDG2"/>
<feature type="domain" description="Flagellar motor switch protein FliG middle" evidence="15">
    <location>
        <begin position="17"/>
        <end position="81"/>
    </location>
</feature>
<comment type="similarity">
    <text evidence="4">Belongs to the FliM family.</text>
</comment>
<evidence type="ECO:0000256" key="9">
    <source>
        <dbReference type="ARBA" id="ARBA00022779"/>
    </source>
</evidence>
<dbReference type="OrthoDB" id="9806941at2"/>
<dbReference type="InterPro" id="IPR001689">
    <property type="entry name" value="Flag_FliM"/>
</dbReference>
<evidence type="ECO:0000256" key="10">
    <source>
        <dbReference type="ARBA" id="ARBA00023136"/>
    </source>
</evidence>
<dbReference type="SUPFAM" id="SSF48029">
    <property type="entry name" value="FliG"/>
    <property type="match status" value="1"/>
</dbReference>
<feature type="compositionally biased region" description="Low complexity" evidence="13">
    <location>
        <begin position="113"/>
        <end position="122"/>
    </location>
</feature>
<keyword evidence="9" id="KW-0283">Flagellar rotation</keyword>
<dbReference type="GO" id="GO:0009425">
    <property type="term" value="C:bacterial-type flagellum basal body"/>
    <property type="evidence" value="ECO:0007669"/>
    <property type="project" value="UniProtKB-SubCell"/>
</dbReference>
<keyword evidence="8" id="KW-0997">Cell inner membrane</keyword>
<organism evidence="16 17">
    <name type="scientific">Azospirillum lipoferum</name>
    <dbReference type="NCBI Taxonomy" id="193"/>
    <lineage>
        <taxon>Bacteria</taxon>
        <taxon>Pseudomonadati</taxon>
        <taxon>Pseudomonadota</taxon>
        <taxon>Alphaproteobacteria</taxon>
        <taxon>Rhodospirillales</taxon>
        <taxon>Azospirillaceae</taxon>
        <taxon>Azospirillum</taxon>
    </lineage>
</organism>
<dbReference type="CDD" id="cd17908">
    <property type="entry name" value="FliM"/>
    <property type="match status" value="1"/>
</dbReference>
<feature type="domain" description="Flagellar motor switch protein FliN-like C-terminal" evidence="14">
    <location>
        <begin position="458"/>
        <end position="527"/>
    </location>
</feature>
<evidence type="ECO:0000313" key="17">
    <source>
        <dbReference type="Proteomes" id="UP000324927"/>
    </source>
</evidence>
<keyword evidence="7" id="KW-0145">Chemotaxis</keyword>
<dbReference type="Proteomes" id="UP000324927">
    <property type="component" value="Unassembled WGS sequence"/>
</dbReference>
<feature type="region of interest" description="Disordered" evidence="13">
    <location>
        <begin position="113"/>
        <end position="133"/>
    </location>
</feature>
<dbReference type="Gene3D" id="1.10.220.30">
    <property type="match status" value="1"/>
</dbReference>
<comment type="caution">
    <text evidence="16">The sequence shown here is derived from an EMBL/GenBank/DDBJ whole genome shotgun (WGS) entry which is preliminary data.</text>
</comment>
<dbReference type="Pfam" id="PF02154">
    <property type="entry name" value="FliM"/>
    <property type="match status" value="1"/>
</dbReference>
<dbReference type="Pfam" id="PF14841">
    <property type="entry name" value="FliG_M"/>
    <property type="match status" value="1"/>
</dbReference>
<dbReference type="PANTHER" id="PTHR30034">
    <property type="entry name" value="FLAGELLAR MOTOR SWITCH PROTEIN FLIM"/>
    <property type="match status" value="1"/>
</dbReference>
<dbReference type="PRINTS" id="PR00956">
    <property type="entry name" value="FLGMOTORFLIN"/>
</dbReference>
<dbReference type="InterPro" id="IPR028976">
    <property type="entry name" value="CheC-like_sf"/>
</dbReference>
<comment type="function">
    <text evidence="12">FliM is one of three proteins (FliG, FliN, FliM) that forms the rotor-mounted switch complex (C ring), located at the base of the basal body. This complex interacts with the CheY and CheZ chemotaxis proteins, in addition to contacting components of the motor that determine the direction of flagellar rotation.</text>
</comment>
<evidence type="ECO:0000256" key="7">
    <source>
        <dbReference type="ARBA" id="ARBA00022500"/>
    </source>
</evidence>
<evidence type="ECO:0000256" key="3">
    <source>
        <dbReference type="ARBA" id="ARBA00009226"/>
    </source>
</evidence>
<evidence type="ECO:0000256" key="5">
    <source>
        <dbReference type="ARBA" id="ARBA00021898"/>
    </source>
</evidence>
<dbReference type="InterPro" id="IPR001172">
    <property type="entry name" value="FliN_T3SS_HrcQb"/>
</dbReference>
<evidence type="ECO:0000259" key="15">
    <source>
        <dbReference type="Pfam" id="PF14841"/>
    </source>
</evidence>
<keyword evidence="6" id="KW-1003">Cell membrane</keyword>
<evidence type="ECO:0000256" key="8">
    <source>
        <dbReference type="ARBA" id="ARBA00022519"/>
    </source>
</evidence>
<evidence type="ECO:0000256" key="2">
    <source>
        <dbReference type="ARBA" id="ARBA00004417"/>
    </source>
</evidence>
<gene>
    <name evidence="16" type="ORF">FZ942_30560</name>
</gene>
<dbReference type="GO" id="GO:0005886">
    <property type="term" value="C:plasma membrane"/>
    <property type="evidence" value="ECO:0007669"/>
    <property type="project" value="UniProtKB-SubCell"/>
</dbReference>
<sequence length="532" mass="56348">MAADGVPLSGLRTVPADRLARLLGGEAPQTIAAVLSALPTEVAAEALMALDDHLQPLAVRCLARTRRPSPAALAVLDQVLTMAESADSAVGAEALARILDHVAPERQGALRAAADAAPTDTAVMPSAPEQDTEVGWTPPVLPSGLAALLQNRRVLVDRLPMLEVVIDRFVRMLATSLRAYSGASVDVALVSMRSVRFGDWVNDETGERPLIPFRADPWNDYGLLAIDRAFAEALGEAQLGGDPADVCLRIPSRTLSKLDLELAMGAARRLLGELGAAFKPVATVRFDADRIETCPRFAIIARPSCGCMCVRVAVELDGRAGGLDLLLPYGLLEPVRPQLQSMFAGERFGNDPLWRRHLLRETLHSQTTVQVLVGTMQLPLSDLLAAAPGTVFAVDGDADGAVRVEVAGRSLVTGRLRAGERCWRVVVASEPDDLEIPRQLPRMAASAAKARATPASSALLEVGVKLSVIIGTVERPLADILALTHGGVLDLDRPVQAPVDVCVEGQAIAHGELVAVNGGFGVRLLEMARARG</sequence>
<dbReference type="GO" id="GO:0003774">
    <property type="term" value="F:cytoskeletal motor activity"/>
    <property type="evidence" value="ECO:0007669"/>
    <property type="project" value="InterPro"/>
</dbReference>
<dbReference type="GO" id="GO:0071978">
    <property type="term" value="P:bacterial-type flagellum-dependent swarming motility"/>
    <property type="evidence" value="ECO:0007669"/>
    <property type="project" value="TreeGrafter"/>
</dbReference>
<dbReference type="Pfam" id="PF01052">
    <property type="entry name" value="FliMN_C"/>
    <property type="match status" value="2"/>
</dbReference>
<dbReference type="InterPro" id="IPR001543">
    <property type="entry name" value="FliN-like_C"/>
</dbReference>
<dbReference type="InterPro" id="IPR011002">
    <property type="entry name" value="FliG_a-hlx"/>
</dbReference>
<accession>A0A5A9GDG2</accession>
<evidence type="ECO:0000256" key="12">
    <source>
        <dbReference type="ARBA" id="ARBA00025044"/>
    </source>
</evidence>
<evidence type="ECO:0000256" key="6">
    <source>
        <dbReference type="ARBA" id="ARBA00022475"/>
    </source>
</evidence>
<evidence type="ECO:0000313" key="16">
    <source>
        <dbReference type="EMBL" id="KAA0591724.1"/>
    </source>
</evidence>
<dbReference type="Gene3D" id="3.40.1550.10">
    <property type="entry name" value="CheC-like"/>
    <property type="match status" value="1"/>
</dbReference>
<evidence type="ECO:0000256" key="11">
    <source>
        <dbReference type="ARBA" id="ARBA00023143"/>
    </source>
</evidence>
<feature type="domain" description="Flagellar motor switch protein FliN-like C-terminal" evidence="14">
    <location>
        <begin position="364"/>
        <end position="416"/>
    </location>
</feature>
<protein>
    <recommendedName>
        <fullName evidence="5">Flagellar motor switch protein FliM</fullName>
    </recommendedName>
</protein>
<keyword evidence="11" id="KW-0975">Bacterial flagellum</keyword>
<dbReference type="RefSeq" id="WP_149234823.1">
    <property type="nucleotide sequence ID" value="NZ_JALJXJ010000022.1"/>
</dbReference>